<protein>
    <submittedName>
        <fullName evidence="2">T9SS type B sorting domain-containing protein</fullName>
    </submittedName>
</protein>
<dbReference type="NCBIfam" id="TIGR04131">
    <property type="entry name" value="Bac_Flav_CTERM"/>
    <property type="match status" value="1"/>
</dbReference>
<dbReference type="InterPro" id="IPR013783">
    <property type="entry name" value="Ig-like_fold"/>
</dbReference>
<gene>
    <name evidence="2" type="ORF">GD597_02775</name>
</gene>
<sequence>MLIRDKKCSWLLLSSMLFWGQYAQAQLCTGSLGDPIVSINFGAGTGRGAALGSSVTAYTYSSSGELGEGVYTIANTTSGLKGNAWHVTKDHTGNTNGYMMVVNSAKLASEGIFYTKTVIGLCPGTTYEFSAWLINIMNPSAGTDQYHPNVTFRINTTTGTELGTYSTGSIVQSSSATWHQYGFYFTTGTSSEVVITILNIAPSAMPGNDIALDDIAFRACGPSVATEFVGGGTSKEVCDGTIATFTLSANVSSGYNNPAYQWQVSKDNGSTWQDILGATSTYYSGTLTAVAVYLYRLAVASGTNILSANCRIVSNAVSYTIHTNPAITATDNSPTCYGDTLKLYVTGDNTSTFTWTGPNNFSSAVQNPVINGLIAANNGNYIVKVKTSAGCTNTDTLLVDVDGSPTVDAGNSSAICEGNSVTLNGVGSGSSFLWSPAETLSNALIATPVATPADTTIYTLTVSNGQCSSKDTVIINVWKKPIANAGTDKYMIEGTSVTLNGSVTVANGTYNWEPEYNITESASLTPVVAPAFDTTYTFFVSSSNGCGTTSDQVRVKVYKKISIPNTFSPNNDGINDTWSILQLNTYTSASISVFNRWGQIVFRSTGYTNAWDGRYNGKLLPVGTYYYIIDLKTSIPLHYTGWIALLR</sequence>
<dbReference type="Gene3D" id="2.60.40.10">
    <property type="entry name" value="Immunoglobulins"/>
    <property type="match status" value="2"/>
</dbReference>
<evidence type="ECO:0000313" key="3">
    <source>
        <dbReference type="Proteomes" id="UP000598971"/>
    </source>
</evidence>
<reference evidence="2" key="1">
    <citation type="submission" date="2019-10" db="EMBL/GenBank/DDBJ databases">
        <title>Draft genome sequence of Panacibacter sp. KCS-6.</title>
        <authorList>
            <person name="Yim K.J."/>
        </authorList>
    </citation>
    <scope>NUCLEOTIDE SEQUENCE</scope>
    <source>
        <strain evidence="2">KCS-6</strain>
    </source>
</reference>
<feature type="chain" id="PRO_5035224161" evidence="1">
    <location>
        <begin position="26"/>
        <end position="647"/>
    </location>
</feature>
<dbReference type="InterPro" id="IPR026341">
    <property type="entry name" value="T9SS_type_B"/>
</dbReference>
<evidence type="ECO:0000256" key="1">
    <source>
        <dbReference type="SAM" id="SignalP"/>
    </source>
</evidence>
<dbReference type="EMBL" id="WHPF01000002">
    <property type="protein sequence ID" value="NNV54368.1"/>
    <property type="molecule type" value="Genomic_DNA"/>
</dbReference>
<evidence type="ECO:0000313" key="2">
    <source>
        <dbReference type="EMBL" id="NNV54368.1"/>
    </source>
</evidence>
<dbReference type="Pfam" id="PF13585">
    <property type="entry name" value="CHU_C"/>
    <property type="match status" value="1"/>
</dbReference>
<comment type="caution">
    <text evidence="2">The sequence shown here is derived from an EMBL/GenBank/DDBJ whole genome shotgun (WGS) entry which is preliminary data.</text>
</comment>
<dbReference type="AlphaFoldDB" id="A0A8J8FD34"/>
<dbReference type="Proteomes" id="UP000598971">
    <property type="component" value="Unassembled WGS sequence"/>
</dbReference>
<accession>A0A8J8FD34</accession>
<keyword evidence="3" id="KW-1185">Reference proteome</keyword>
<name>A0A8J8FD34_9BACT</name>
<dbReference type="Gene3D" id="2.60.40.2700">
    <property type="match status" value="1"/>
</dbReference>
<feature type="signal peptide" evidence="1">
    <location>
        <begin position="1"/>
        <end position="25"/>
    </location>
</feature>
<organism evidence="2 3">
    <name type="scientific">Limnovirga soli</name>
    <dbReference type="NCBI Taxonomy" id="2656915"/>
    <lineage>
        <taxon>Bacteria</taxon>
        <taxon>Pseudomonadati</taxon>
        <taxon>Bacteroidota</taxon>
        <taxon>Chitinophagia</taxon>
        <taxon>Chitinophagales</taxon>
        <taxon>Chitinophagaceae</taxon>
        <taxon>Limnovirga</taxon>
    </lineage>
</organism>
<proteinExistence type="predicted"/>
<keyword evidence="1" id="KW-0732">Signal</keyword>